<sequence>MQTIVDFLGVETFRVAEVETPWVGVVTLATGVLTADGKGVGA</sequence>
<gene>
    <name evidence="1" type="ORF">UFOPK4295_01297</name>
</gene>
<reference evidence="1" key="1">
    <citation type="submission" date="2020-05" db="EMBL/GenBank/DDBJ databases">
        <authorList>
            <person name="Chiriac C."/>
            <person name="Salcher M."/>
            <person name="Ghai R."/>
            <person name="Kavagutti S V."/>
        </authorList>
    </citation>
    <scope>NUCLEOTIDE SEQUENCE</scope>
</reference>
<organism evidence="1">
    <name type="scientific">freshwater metagenome</name>
    <dbReference type="NCBI Taxonomy" id="449393"/>
    <lineage>
        <taxon>unclassified sequences</taxon>
        <taxon>metagenomes</taxon>
        <taxon>ecological metagenomes</taxon>
    </lineage>
</organism>
<dbReference type="EMBL" id="CAFBQF010000079">
    <property type="protein sequence ID" value="CAB5054940.1"/>
    <property type="molecule type" value="Genomic_DNA"/>
</dbReference>
<dbReference type="AlphaFoldDB" id="A0A6J7TPD1"/>
<protein>
    <submittedName>
        <fullName evidence="1">Unannotated protein</fullName>
    </submittedName>
</protein>
<proteinExistence type="predicted"/>
<accession>A0A6J7TPD1</accession>
<name>A0A6J7TPD1_9ZZZZ</name>
<evidence type="ECO:0000313" key="1">
    <source>
        <dbReference type="EMBL" id="CAB5054940.1"/>
    </source>
</evidence>